<accession>A0A9W7YB92</accession>
<evidence type="ECO:0000256" key="4">
    <source>
        <dbReference type="ARBA" id="ARBA00023204"/>
    </source>
</evidence>
<dbReference type="SUPFAM" id="SSF52113">
    <property type="entry name" value="BRCT domain"/>
    <property type="match status" value="1"/>
</dbReference>
<comment type="subcellular location">
    <subcellularLocation>
        <location evidence="1">Nucleus</location>
    </subcellularLocation>
</comment>
<dbReference type="GO" id="GO:0005634">
    <property type="term" value="C:nucleus"/>
    <property type="evidence" value="ECO:0007669"/>
    <property type="project" value="UniProtKB-SubCell"/>
</dbReference>
<dbReference type="PROSITE" id="PS50172">
    <property type="entry name" value="BRCT"/>
    <property type="match status" value="1"/>
</dbReference>
<keyword evidence="4" id="KW-0234">DNA repair</keyword>
<dbReference type="InterPro" id="IPR001357">
    <property type="entry name" value="BRCT_dom"/>
</dbReference>
<dbReference type="PANTHER" id="PTHR13763:SF0">
    <property type="entry name" value="BREAST CANCER TYPE 1 SUSCEPTIBILITY PROTEIN"/>
    <property type="match status" value="1"/>
</dbReference>
<dbReference type="GO" id="GO:0045944">
    <property type="term" value="P:positive regulation of transcription by RNA polymerase II"/>
    <property type="evidence" value="ECO:0007669"/>
    <property type="project" value="TreeGrafter"/>
</dbReference>
<dbReference type="Proteomes" id="UP001143981">
    <property type="component" value="Unassembled WGS sequence"/>
</dbReference>
<dbReference type="InterPro" id="IPR031099">
    <property type="entry name" value="BRCA1-associated"/>
</dbReference>
<dbReference type="Gene3D" id="3.40.50.10190">
    <property type="entry name" value="BRCT domain"/>
    <property type="match status" value="1"/>
</dbReference>
<evidence type="ECO:0000256" key="2">
    <source>
        <dbReference type="ARBA" id="ARBA00022737"/>
    </source>
</evidence>
<organism evidence="8 9">
    <name type="scientific">Coemansia biformis</name>
    <dbReference type="NCBI Taxonomy" id="1286918"/>
    <lineage>
        <taxon>Eukaryota</taxon>
        <taxon>Fungi</taxon>
        <taxon>Fungi incertae sedis</taxon>
        <taxon>Zoopagomycota</taxon>
        <taxon>Kickxellomycotina</taxon>
        <taxon>Kickxellomycetes</taxon>
        <taxon>Kickxellales</taxon>
        <taxon>Kickxellaceae</taxon>
        <taxon>Coemansia</taxon>
    </lineage>
</organism>
<gene>
    <name evidence="8" type="ORF">LPJ61_003935</name>
</gene>
<reference evidence="8" key="1">
    <citation type="submission" date="2022-07" db="EMBL/GenBank/DDBJ databases">
        <title>Phylogenomic reconstructions and comparative analyses of Kickxellomycotina fungi.</title>
        <authorList>
            <person name="Reynolds N.K."/>
            <person name="Stajich J.E."/>
            <person name="Barry K."/>
            <person name="Grigoriev I.V."/>
            <person name="Crous P."/>
            <person name="Smith M.E."/>
        </authorList>
    </citation>
    <scope>NUCLEOTIDE SEQUENCE</scope>
    <source>
        <strain evidence="8">BCRC 34381</strain>
    </source>
</reference>
<evidence type="ECO:0000313" key="8">
    <source>
        <dbReference type="EMBL" id="KAJ1728626.1"/>
    </source>
</evidence>
<keyword evidence="2" id="KW-0677">Repeat</keyword>
<evidence type="ECO:0000256" key="5">
    <source>
        <dbReference type="ARBA" id="ARBA00023242"/>
    </source>
</evidence>
<evidence type="ECO:0000313" key="9">
    <source>
        <dbReference type="Proteomes" id="UP001143981"/>
    </source>
</evidence>
<keyword evidence="5" id="KW-0539">Nucleus</keyword>
<feature type="compositionally biased region" description="Polar residues" evidence="6">
    <location>
        <begin position="130"/>
        <end position="142"/>
    </location>
</feature>
<evidence type="ECO:0000256" key="3">
    <source>
        <dbReference type="ARBA" id="ARBA00022763"/>
    </source>
</evidence>
<keyword evidence="3" id="KW-0227">DNA damage</keyword>
<feature type="region of interest" description="Disordered" evidence="6">
    <location>
        <begin position="28"/>
        <end position="218"/>
    </location>
</feature>
<keyword evidence="9" id="KW-1185">Reference proteome</keyword>
<evidence type="ECO:0000256" key="6">
    <source>
        <dbReference type="SAM" id="MobiDB-lite"/>
    </source>
</evidence>
<dbReference type="GO" id="GO:0004842">
    <property type="term" value="F:ubiquitin-protein transferase activity"/>
    <property type="evidence" value="ECO:0007669"/>
    <property type="project" value="TreeGrafter"/>
</dbReference>
<dbReference type="EMBL" id="JANBOI010000773">
    <property type="protein sequence ID" value="KAJ1728626.1"/>
    <property type="molecule type" value="Genomic_DNA"/>
</dbReference>
<name>A0A9W7YB92_9FUNG</name>
<sequence>MASIGSGSGRRKSAAIDAELRSGLVSNLVDDSSDSDTDLDLPNPGTLLSPIQGRVESGAPDDSEVQFVPETPPPPPLLLLASTMDTPLLRTPGSPRGKVAATYSAKGTPRARRSLGSALAARGRPALESAQLSTGNGSSSLTAVDDSGAAEHTESTPSARRTPKKRRPATAAADSPLPATPKRQKTLRGSKPDKPAQPAEQKTRTAPKDGDGNGPELRLLCTGLSEAQMTRVQRAAKQAQQHFASSVAVHRNAELLGNNASGGGGYTHVVAATGKDGRATRTFKYLAGLVSGAWVVTADWLLESVKAHKRLPEADFAVAGDSAMPQSTLVGPRPVGTLLRNYMVHLWGDDACWDAGSAHSPADMRALVVATGASVVEELASPGSSEDEDGGDSQPALTSKSRESVGAGVRHPGSRVEKEVAGLPAKYRRLFDLPAHEGQPIILVSGSDLSGARSSVALGAIISATGGTTPCRTKTWLFDCISAGQIL</sequence>
<dbReference type="OrthoDB" id="549017at2759"/>
<dbReference type="PANTHER" id="PTHR13763">
    <property type="entry name" value="BREAST CANCER TYPE 1 SUSCEPTIBILITY PROTEIN BRCA1"/>
    <property type="match status" value="1"/>
</dbReference>
<feature type="compositionally biased region" description="Low complexity" evidence="6">
    <location>
        <begin position="114"/>
        <end position="124"/>
    </location>
</feature>
<dbReference type="AlphaFoldDB" id="A0A9W7YB92"/>
<dbReference type="GO" id="GO:0000724">
    <property type="term" value="P:double-strand break repair via homologous recombination"/>
    <property type="evidence" value="ECO:0007669"/>
    <property type="project" value="TreeGrafter"/>
</dbReference>
<feature type="region of interest" description="Disordered" evidence="6">
    <location>
        <begin position="379"/>
        <end position="418"/>
    </location>
</feature>
<protein>
    <recommendedName>
        <fullName evidence="7">BRCT domain-containing protein</fullName>
    </recommendedName>
</protein>
<evidence type="ECO:0000259" key="7">
    <source>
        <dbReference type="PROSITE" id="PS50172"/>
    </source>
</evidence>
<feature type="compositionally biased region" description="Basic and acidic residues" evidence="6">
    <location>
        <begin position="201"/>
        <end position="211"/>
    </location>
</feature>
<evidence type="ECO:0000256" key="1">
    <source>
        <dbReference type="ARBA" id="ARBA00004123"/>
    </source>
</evidence>
<comment type="caution">
    <text evidence="8">The sequence shown here is derived from an EMBL/GenBank/DDBJ whole genome shotgun (WGS) entry which is preliminary data.</text>
</comment>
<feature type="domain" description="BRCT" evidence="7">
    <location>
        <begin position="267"/>
        <end position="318"/>
    </location>
</feature>
<dbReference type="InterPro" id="IPR036420">
    <property type="entry name" value="BRCT_dom_sf"/>
</dbReference>
<proteinExistence type="predicted"/>